<reference evidence="10" key="1">
    <citation type="journal article" date="2021" name="Syst. Appl. Microbiol.">
        <title>Roseomonas hellenica sp. nov., isolated from roots of wild-growing Alkanna tinctoria.</title>
        <authorList>
            <person name="Rat A."/>
            <person name="Naranjo H.D."/>
            <person name="Lebbe L."/>
            <person name="Cnockaert M."/>
            <person name="Krigas N."/>
            <person name="Grigoriadou K."/>
            <person name="Maloupa E."/>
            <person name="Willems A."/>
        </authorList>
    </citation>
    <scope>NUCLEOTIDE SEQUENCE [LARGE SCALE GENOMIC DNA]</scope>
    <source>
        <strain evidence="10">LMG 31523</strain>
    </source>
</reference>
<comment type="subcellular location">
    <subcellularLocation>
        <location evidence="7">Cell inner membrane</location>
        <topology evidence="7">Multi-pass membrane protein</topology>
    </subcellularLocation>
    <subcellularLocation>
        <location evidence="1">Cell membrane</location>
        <topology evidence="1">Multi-pass membrane protein</topology>
    </subcellularLocation>
</comment>
<evidence type="ECO:0000256" key="2">
    <source>
        <dbReference type="ARBA" id="ARBA00009298"/>
    </source>
</evidence>
<evidence type="ECO:0000256" key="4">
    <source>
        <dbReference type="ARBA" id="ARBA00022692"/>
    </source>
</evidence>
<evidence type="ECO:0000313" key="9">
    <source>
        <dbReference type="EMBL" id="MBR0666458.1"/>
    </source>
</evidence>
<evidence type="ECO:0000259" key="8">
    <source>
        <dbReference type="Pfam" id="PF02308"/>
    </source>
</evidence>
<comment type="caution">
    <text evidence="9">The sequence shown here is derived from an EMBL/GenBank/DDBJ whole genome shotgun (WGS) entry which is preliminary data.</text>
</comment>
<evidence type="ECO:0000256" key="7">
    <source>
        <dbReference type="RuleBase" id="RU365041"/>
    </source>
</evidence>
<feature type="transmembrane region" description="Helical" evidence="7">
    <location>
        <begin position="17"/>
        <end position="36"/>
    </location>
</feature>
<organism evidence="9 10">
    <name type="scientific">Plastoroseomonas hellenica</name>
    <dbReference type="NCBI Taxonomy" id="2687306"/>
    <lineage>
        <taxon>Bacteria</taxon>
        <taxon>Pseudomonadati</taxon>
        <taxon>Pseudomonadota</taxon>
        <taxon>Alphaproteobacteria</taxon>
        <taxon>Acetobacterales</taxon>
        <taxon>Acetobacteraceae</taxon>
        <taxon>Plastoroseomonas</taxon>
    </lineage>
</organism>
<feature type="transmembrane region" description="Helical" evidence="7">
    <location>
        <begin position="82"/>
        <end position="100"/>
    </location>
</feature>
<dbReference type="InterPro" id="IPR003416">
    <property type="entry name" value="MgtC/SapB/SrpB/YhiD_fam"/>
</dbReference>
<keyword evidence="10" id="KW-1185">Reference proteome</keyword>
<evidence type="ECO:0000256" key="5">
    <source>
        <dbReference type="ARBA" id="ARBA00022989"/>
    </source>
</evidence>
<feature type="transmembrane region" description="Helical" evidence="7">
    <location>
        <begin position="48"/>
        <end position="70"/>
    </location>
</feature>
<evidence type="ECO:0000256" key="6">
    <source>
        <dbReference type="ARBA" id="ARBA00023136"/>
    </source>
</evidence>
<dbReference type="EMBL" id="JAAGBB010000023">
    <property type="protein sequence ID" value="MBR0666458.1"/>
    <property type="molecule type" value="Genomic_DNA"/>
</dbReference>
<proteinExistence type="inferred from homology"/>
<name>A0ABS5F1V7_9PROT</name>
<evidence type="ECO:0000313" key="10">
    <source>
        <dbReference type="Proteomes" id="UP001196870"/>
    </source>
</evidence>
<dbReference type="InterPro" id="IPR049177">
    <property type="entry name" value="MgtC_SapB_SrpB_YhiD_N"/>
</dbReference>
<evidence type="ECO:0000256" key="1">
    <source>
        <dbReference type="ARBA" id="ARBA00004651"/>
    </source>
</evidence>
<dbReference type="PANTHER" id="PTHR33778">
    <property type="entry name" value="PROTEIN MGTC"/>
    <property type="match status" value="1"/>
</dbReference>
<accession>A0ABS5F1V7</accession>
<keyword evidence="4 7" id="KW-0812">Transmembrane</keyword>
<feature type="transmembrane region" description="Helical" evidence="7">
    <location>
        <begin position="131"/>
        <end position="149"/>
    </location>
</feature>
<keyword evidence="6 7" id="KW-0472">Membrane</keyword>
<comment type="similarity">
    <text evidence="2 7">Belongs to the MgtC/SapB family.</text>
</comment>
<evidence type="ECO:0000256" key="3">
    <source>
        <dbReference type="ARBA" id="ARBA00022475"/>
    </source>
</evidence>
<dbReference type="PRINTS" id="PR01837">
    <property type="entry name" value="MGTCSAPBPROT"/>
</dbReference>
<sequence>MGGRVDSVVDPHAISDLGIFLRLGTAALLGMALGLDREMRGLAAGIRTHGLIALSAAAVMVSGLLLYAAVRTGHGDADPLRVAQGIFQAIGFIGAGLVFARHGDVHNVTSAASITLATAIGIAAGAGQYKLTAIATGLGILMLSVVRVMERLIPGSSKTRKE</sequence>
<protein>
    <recommendedName>
        <fullName evidence="7">Protein MgtC</fullName>
    </recommendedName>
</protein>
<keyword evidence="5 7" id="KW-1133">Transmembrane helix</keyword>
<keyword evidence="7" id="KW-0997">Cell inner membrane</keyword>
<dbReference type="PANTHER" id="PTHR33778:SF1">
    <property type="entry name" value="MAGNESIUM TRANSPORTER YHID-RELATED"/>
    <property type="match status" value="1"/>
</dbReference>
<dbReference type="Pfam" id="PF02308">
    <property type="entry name" value="MgtC"/>
    <property type="match status" value="1"/>
</dbReference>
<keyword evidence="3" id="KW-1003">Cell membrane</keyword>
<dbReference type="Proteomes" id="UP001196870">
    <property type="component" value="Unassembled WGS sequence"/>
</dbReference>
<feature type="transmembrane region" description="Helical" evidence="7">
    <location>
        <begin position="107"/>
        <end position="125"/>
    </location>
</feature>
<feature type="domain" description="MgtC/SapB/SrpB/YhiD N-terminal" evidence="8">
    <location>
        <begin position="23"/>
        <end position="151"/>
    </location>
</feature>
<gene>
    <name evidence="9" type="ORF">GXW71_19010</name>
</gene>